<proteinExistence type="predicted"/>
<keyword evidence="1" id="KW-0812">Transmembrane</keyword>
<protein>
    <submittedName>
        <fullName evidence="2">Uncharacterized protein</fullName>
    </submittedName>
</protein>
<feature type="transmembrane region" description="Helical" evidence="1">
    <location>
        <begin position="83"/>
        <end position="109"/>
    </location>
</feature>
<dbReference type="AlphaFoldDB" id="A4WS06"/>
<keyword evidence="1" id="KW-1133">Transmembrane helix</keyword>
<keyword evidence="1" id="KW-0472">Membrane</keyword>
<evidence type="ECO:0000313" key="2">
    <source>
        <dbReference type="EMBL" id="ABP70170.1"/>
    </source>
</evidence>
<gene>
    <name evidence="2" type="ordered locus">Rsph17025_1269</name>
</gene>
<reference evidence="2" key="1">
    <citation type="submission" date="2007-04" db="EMBL/GenBank/DDBJ databases">
        <title>Complete sequence of chromosome of Rhodobacter sphaeroides ATCC 17025.</title>
        <authorList>
            <consortium name="US DOE Joint Genome Institute"/>
            <person name="Copeland A."/>
            <person name="Lucas S."/>
            <person name="Lapidus A."/>
            <person name="Barry K."/>
            <person name="Detter J.C."/>
            <person name="Glavina del Rio T."/>
            <person name="Hammon N."/>
            <person name="Israni S."/>
            <person name="Dalin E."/>
            <person name="Tice H."/>
            <person name="Pitluck S."/>
            <person name="Chertkov O."/>
            <person name="Brettin T."/>
            <person name="Bruce D."/>
            <person name="Han C."/>
            <person name="Schmutz J."/>
            <person name="Larimer F."/>
            <person name="Land M."/>
            <person name="Hauser L."/>
            <person name="Kyrpides N."/>
            <person name="Kim E."/>
            <person name="Richardson P."/>
            <person name="Mackenzie C."/>
            <person name="Choudhary M."/>
            <person name="Donohue T.J."/>
            <person name="Kaplan S."/>
        </authorList>
    </citation>
    <scope>NUCLEOTIDE SEQUENCE [LARGE SCALE GENOMIC DNA]</scope>
    <source>
        <strain evidence="2">ATCC 17025</strain>
    </source>
</reference>
<sequence>MIDHILDTLLEADSQPRDWYAGLTTAAGHGVLVGMPAALALHGLGLSLALTPLAVALIYFLGWERLIQKGQDIADSLVDAVHVALGAGIIAGALAFGFWGAVAGFAAWAPVLMAGVWRRLACSSSN</sequence>
<accession>A4WS06</accession>
<dbReference type="BioCyc" id="RSPH349102:G1G8M-1301-MONOMER"/>
<evidence type="ECO:0000256" key="1">
    <source>
        <dbReference type="SAM" id="Phobius"/>
    </source>
</evidence>
<name>A4WS06_CERS5</name>
<organism evidence="2">
    <name type="scientific">Cereibacter sphaeroides (strain ATCC 17025 / ATH 2.4.3)</name>
    <name type="common">Rhodobacter sphaeroides</name>
    <dbReference type="NCBI Taxonomy" id="349102"/>
    <lineage>
        <taxon>Bacteria</taxon>
        <taxon>Pseudomonadati</taxon>
        <taxon>Pseudomonadota</taxon>
        <taxon>Alphaproteobacteria</taxon>
        <taxon>Rhodobacterales</taxon>
        <taxon>Paracoccaceae</taxon>
        <taxon>Cereibacter</taxon>
    </lineage>
</organism>
<dbReference type="HOGENOM" id="CLU_2059607_0_0_5"/>
<feature type="transmembrane region" description="Helical" evidence="1">
    <location>
        <begin position="39"/>
        <end position="62"/>
    </location>
</feature>
<dbReference type="EMBL" id="CP000661">
    <property type="protein sequence ID" value="ABP70170.1"/>
    <property type="molecule type" value="Genomic_DNA"/>
</dbReference>
<dbReference type="KEGG" id="rsq:Rsph17025_1269"/>
<dbReference type="STRING" id="349102.Rsph17025_1269"/>